<gene>
    <name evidence="2" type="ORF">TRFO_17445</name>
</gene>
<evidence type="ECO:0008006" key="4">
    <source>
        <dbReference type="Google" id="ProtNLM"/>
    </source>
</evidence>
<proteinExistence type="inferred from homology"/>
<dbReference type="RefSeq" id="XP_068365852.1">
    <property type="nucleotide sequence ID" value="XM_068499589.1"/>
</dbReference>
<dbReference type="PANTHER" id="PTHR18929">
    <property type="entry name" value="PROTEIN DISULFIDE ISOMERASE"/>
    <property type="match status" value="1"/>
</dbReference>
<dbReference type="GO" id="GO:0003756">
    <property type="term" value="F:protein disulfide isomerase activity"/>
    <property type="evidence" value="ECO:0007669"/>
    <property type="project" value="TreeGrafter"/>
</dbReference>
<dbReference type="EMBL" id="MLAK01000558">
    <property type="protein sequence ID" value="OHT12716.1"/>
    <property type="molecule type" value="Genomic_DNA"/>
</dbReference>
<dbReference type="Proteomes" id="UP000179807">
    <property type="component" value="Unassembled WGS sequence"/>
</dbReference>
<evidence type="ECO:0000313" key="2">
    <source>
        <dbReference type="EMBL" id="OHT12716.1"/>
    </source>
</evidence>
<comment type="similarity">
    <text evidence="1">Belongs to the protein disulfide isomerase family.</text>
</comment>
<protein>
    <recommendedName>
        <fullName evidence="4">Thioredoxin domain-containing protein</fullName>
    </recommendedName>
</protein>
<dbReference type="GO" id="GO:0034976">
    <property type="term" value="P:response to endoplasmic reticulum stress"/>
    <property type="evidence" value="ECO:0007669"/>
    <property type="project" value="TreeGrafter"/>
</dbReference>
<dbReference type="OrthoDB" id="427280at2759"/>
<keyword evidence="3" id="KW-1185">Reference proteome</keyword>
<dbReference type="GO" id="GO:0005783">
    <property type="term" value="C:endoplasmic reticulum"/>
    <property type="evidence" value="ECO:0007669"/>
    <property type="project" value="TreeGrafter"/>
</dbReference>
<dbReference type="GO" id="GO:0006457">
    <property type="term" value="P:protein folding"/>
    <property type="evidence" value="ECO:0007669"/>
    <property type="project" value="TreeGrafter"/>
</dbReference>
<accession>A0A1J4KSC6</accession>
<evidence type="ECO:0000313" key="3">
    <source>
        <dbReference type="Proteomes" id="UP000179807"/>
    </source>
</evidence>
<comment type="caution">
    <text evidence="2">The sequence shown here is derived from an EMBL/GenBank/DDBJ whole genome shotgun (WGS) entry which is preliminary data.</text>
</comment>
<dbReference type="Gene3D" id="3.40.30.10">
    <property type="entry name" value="Glutaredoxin"/>
    <property type="match status" value="1"/>
</dbReference>
<dbReference type="GeneID" id="94834293"/>
<dbReference type="PANTHER" id="PTHR18929:SF240">
    <property type="entry name" value="PROTEIN DISULFIDE-ISOMERASE"/>
    <property type="match status" value="1"/>
</dbReference>
<name>A0A1J4KSC6_9EUKA</name>
<dbReference type="VEuPathDB" id="TrichDB:TRFO_17445"/>
<reference evidence="2" key="1">
    <citation type="submission" date="2016-10" db="EMBL/GenBank/DDBJ databases">
        <authorList>
            <person name="Benchimol M."/>
            <person name="Almeida L.G."/>
            <person name="Vasconcelos A.T."/>
            <person name="Perreira-Neves A."/>
            <person name="Rosa I.A."/>
            <person name="Tasca T."/>
            <person name="Bogo M.R."/>
            <person name="de Souza W."/>
        </authorList>
    </citation>
    <scope>NUCLEOTIDE SEQUENCE [LARGE SCALE GENOMIC DNA]</scope>
    <source>
        <strain evidence="2">K</strain>
    </source>
</reference>
<organism evidence="2 3">
    <name type="scientific">Tritrichomonas foetus</name>
    <dbReference type="NCBI Taxonomy" id="1144522"/>
    <lineage>
        <taxon>Eukaryota</taxon>
        <taxon>Metamonada</taxon>
        <taxon>Parabasalia</taxon>
        <taxon>Tritrichomonadida</taxon>
        <taxon>Tritrichomonadidae</taxon>
        <taxon>Tritrichomonas</taxon>
    </lineage>
</organism>
<sequence>MVAFLFALISCVFSVEIKRLNFQQTLDTIKEGWTFILAADSNDFEFVTILRNFKNAAHLSTIDAKFVVLDVSIDNVEPAQLNISQFPAVIFAKEGQCLHYQYRGFDEDYLMSFFATNAINPPSVISTKEELDTFYATTGVGVIIAFEDATPEKYPELVNFYYNHFAEVVIAFAKPALLPEGEGYYLYRYIDSNLVKLNDLSKLNQKEIATEITSNFRQEFTKLNGLVAGYYEELKQRFVVLMLIMEDFYLTAEQLELARNIKKQTGLNVTYADVENSQTLAINYGLPDSLDSTMAVIDHTKPRTLKYMLDEALNLDSALKLIRSVESGTATPYFKSEAEGHSTKIGCQITSISSKTLLELVKTKKSAALAVYYASHDPMEEFVNATAIVKTAAKDAVFGKFSMNTNDWPLEEFDQTLSFPLLFVLKNGKNVYTGELGNTTEAVTLQITDALAKNAEL</sequence>
<evidence type="ECO:0000256" key="1">
    <source>
        <dbReference type="ARBA" id="ARBA00006347"/>
    </source>
</evidence>
<dbReference type="AlphaFoldDB" id="A0A1J4KSC6"/>